<dbReference type="EMBL" id="LECT01000029">
    <property type="protein sequence ID" value="KLU04159.1"/>
    <property type="molecule type" value="Genomic_DNA"/>
</dbReference>
<dbReference type="PATRIC" id="fig|595434.4.peg.3557"/>
<name>A0A0J1EF62_RHOIS</name>
<dbReference type="OrthoDB" id="9802518at2"/>
<reference evidence="1" key="1">
    <citation type="submission" date="2015-05" db="EMBL/GenBank/DDBJ databases">
        <title>Permanent draft genome of Rhodopirellula islandicus K833.</title>
        <authorList>
            <person name="Kizina J."/>
            <person name="Richter M."/>
            <person name="Glockner F.O."/>
            <person name="Harder J."/>
        </authorList>
    </citation>
    <scope>NUCLEOTIDE SEQUENCE [LARGE SCALE GENOMIC DNA]</scope>
    <source>
        <strain evidence="1">K833</strain>
    </source>
</reference>
<dbReference type="AlphaFoldDB" id="A0A0J1EF62"/>
<dbReference type="PANTHER" id="PTHR42637:SF1">
    <property type="entry name" value="TRNA 2-(METHYLSULFANYL)-N(6)-ISOPENTENYLADENOSINE(37) HYDROXYLASE"/>
    <property type="match status" value="1"/>
</dbReference>
<dbReference type="PANTHER" id="PTHR42637">
    <property type="entry name" value="TRNA-(MS[2]IO[6]A)-HYDROXYLASE"/>
    <property type="match status" value="1"/>
</dbReference>
<dbReference type="CDD" id="cd07910">
    <property type="entry name" value="MiaE"/>
    <property type="match status" value="1"/>
</dbReference>
<dbReference type="SUPFAM" id="SSF47240">
    <property type="entry name" value="Ferritin-like"/>
    <property type="match status" value="1"/>
</dbReference>
<sequence length="193" mass="22379">MLHLQSESTKRWLEQVDNHLDELLLDHAHCERKAASTAMNLMNAYTENLDICREMATIVEEELEHFFMVVDILKQRDIPFRRIGPGPYGRKLNGLIRQNDPNRAVDRLLVASLIEARSCERFRLLAEHVAERDPELSAFYAGLFESEARHHTTYVKLAEHFADRESVRDRLTELSKLESEIIAEGSDLPRMHS</sequence>
<evidence type="ECO:0000313" key="1">
    <source>
        <dbReference type="EMBL" id="KLU04159.1"/>
    </source>
</evidence>
<accession>A0A0J1EF62</accession>
<dbReference type="Gene3D" id="1.20.1260.10">
    <property type="match status" value="1"/>
</dbReference>
<dbReference type="InterPro" id="IPR010386">
    <property type="entry name" value="tRNA-Hydrxlase_MiaE"/>
</dbReference>
<dbReference type="InterPro" id="IPR009078">
    <property type="entry name" value="Ferritin-like_SF"/>
</dbReference>
<dbReference type="RefSeq" id="WP_047815147.1">
    <property type="nucleotide sequence ID" value="NZ_LECT01000029.1"/>
</dbReference>
<dbReference type="GO" id="GO:0006400">
    <property type="term" value="P:tRNA modification"/>
    <property type="evidence" value="ECO:0007669"/>
    <property type="project" value="InterPro"/>
</dbReference>
<dbReference type="Pfam" id="PF06175">
    <property type="entry name" value="MiaE"/>
    <property type="match status" value="1"/>
</dbReference>
<dbReference type="STRING" id="595434.RISK_003745"/>
<evidence type="ECO:0000313" key="2">
    <source>
        <dbReference type="Proteomes" id="UP000036367"/>
    </source>
</evidence>
<dbReference type="PIRSF" id="PIRSF020736">
    <property type="entry name" value="MiaE"/>
    <property type="match status" value="1"/>
</dbReference>
<dbReference type="InterPro" id="IPR012347">
    <property type="entry name" value="Ferritin-like"/>
</dbReference>
<proteinExistence type="predicted"/>
<protein>
    <submittedName>
        <fullName evidence="1">tRNA-(Ms[2]io[6]A)-hydroxylase</fullName>
    </submittedName>
</protein>
<dbReference type="Proteomes" id="UP000036367">
    <property type="component" value="Unassembled WGS sequence"/>
</dbReference>
<gene>
    <name evidence="1" type="ORF">RISK_003745</name>
</gene>
<keyword evidence="2" id="KW-1185">Reference proteome</keyword>
<dbReference type="GO" id="GO:0045301">
    <property type="term" value="F:tRNA 2-(methylsulfanyl)-N(6)-isopentenyladenosine(37) hydroxylase activity"/>
    <property type="evidence" value="ECO:0007669"/>
    <property type="project" value="InterPro"/>
</dbReference>
<organism evidence="1 2">
    <name type="scientific">Rhodopirellula islandica</name>
    <dbReference type="NCBI Taxonomy" id="595434"/>
    <lineage>
        <taxon>Bacteria</taxon>
        <taxon>Pseudomonadati</taxon>
        <taxon>Planctomycetota</taxon>
        <taxon>Planctomycetia</taxon>
        <taxon>Pirellulales</taxon>
        <taxon>Pirellulaceae</taxon>
        <taxon>Rhodopirellula</taxon>
    </lineage>
</organism>
<comment type="caution">
    <text evidence="1">The sequence shown here is derived from an EMBL/GenBank/DDBJ whole genome shotgun (WGS) entry which is preliminary data.</text>
</comment>